<accession>A0A8H3WX74</accession>
<dbReference type="EMBL" id="WTPW01002646">
    <property type="protein sequence ID" value="KAF0373311.1"/>
    <property type="molecule type" value="Genomic_DNA"/>
</dbReference>
<proteinExistence type="predicted"/>
<feature type="compositionally biased region" description="Basic and acidic residues" evidence="1">
    <location>
        <begin position="16"/>
        <end position="37"/>
    </location>
</feature>
<comment type="caution">
    <text evidence="2">The sequence shown here is derived from an EMBL/GenBank/DDBJ whole genome shotgun (WGS) entry which is preliminary data.</text>
</comment>
<keyword evidence="3" id="KW-1185">Reference proteome</keyword>
<feature type="region of interest" description="Disordered" evidence="1">
    <location>
        <begin position="1"/>
        <end position="68"/>
    </location>
</feature>
<evidence type="ECO:0000313" key="3">
    <source>
        <dbReference type="Proteomes" id="UP000439903"/>
    </source>
</evidence>
<feature type="compositionally biased region" description="Low complexity" evidence="1">
    <location>
        <begin position="50"/>
        <end position="65"/>
    </location>
</feature>
<reference evidence="2 3" key="1">
    <citation type="journal article" date="2019" name="Environ. Microbiol.">
        <title>At the nexus of three kingdoms: the genome of the mycorrhizal fungus Gigaspora margarita provides insights into plant, endobacterial and fungal interactions.</title>
        <authorList>
            <person name="Venice F."/>
            <person name="Ghignone S."/>
            <person name="Salvioli di Fossalunga A."/>
            <person name="Amselem J."/>
            <person name="Novero M."/>
            <person name="Xianan X."/>
            <person name="Sedzielewska Toro K."/>
            <person name="Morin E."/>
            <person name="Lipzen A."/>
            <person name="Grigoriev I.V."/>
            <person name="Henrissat B."/>
            <person name="Martin F.M."/>
            <person name="Bonfante P."/>
        </authorList>
    </citation>
    <scope>NUCLEOTIDE SEQUENCE [LARGE SCALE GENOMIC DNA]</scope>
    <source>
        <strain evidence="2 3">BEG34</strain>
    </source>
</reference>
<dbReference type="OrthoDB" id="2438200at2759"/>
<organism evidence="2 3">
    <name type="scientific">Gigaspora margarita</name>
    <dbReference type="NCBI Taxonomy" id="4874"/>
    <lineage>
        <taxon>Eukaryota</taxon>
        <taxon>Fungi</taxon>
        <taxon>Fungi incertae sedis</taxon>
        <taxon>Mucoromycota</taxon>
        <taxon>Glomeromycotina</taxon>
        <taxon>Glomeromycetes</taxon>
        <taxon>Diversisporales</taxon>
        <taxon>Gigasporaceae</taxon>
        <taxon>Gigaspora</taxon>
    </lineage>
</organism>
<name>A0A8H3WX74_GIGMA</name>
<dbReference type="AlphaFoldDB" id="A0A8H3WX74"/>
<sequence>MYLNPNSVHRHYVKANQRDDPQTDRKKARKWEKEHSSKQIHLHQPTFVDGTAITNGTNNGTTNGTELSSKEILLQSGRRKQINYTESSLKEVTDSDYEDKPKRVNITGATLISLKLND</sequence>
<evidence type="ECO:0000313" key="2">
    <source>
        <dbReference type="EMBL" id="KAF0373311.1"/>
    </source>
</evidence>
<gene>
    <name evidence="2" type="ORF">F8M41_013047</name>
</gene>
<protein>
    <submittedName>
        <fullName evidence="2">Uncharacterized protein</fullName>
    </submittedName>
</protein>
<dbReference type="Proteomes" id="UP000439903">
    <property type="component" value="Unassembled WGS sequence"/>
</dbReference>
<evidence type="ECO:0000256" key="1">
    <source>
        <dbReference type="SAM" id="MobiDB-lite"/>
    </source>
</evidence>